<dbReference type="InterPro" id="IPR003825">
    <property type="entry name" value="Colicin-V_CvpA"/>
</dbReference>
<evidence type="ECO:0000256" key="6">
    <source>
        <dbReference type="SAM" id="Phobius"/>
    </source>
</evidence>
<dbReference type="EMBL" id="JACHOO010000001">
    <property type="protein sequence ID" value="MBB5751396.1"/>
    <property type="molecule type" value="Genomic_DNA"/>
</dbReference>
<gene>
    <name evidence="7" type="ORF">GGQ63_000439</name>
</gene>
<keyword evidence="8" id="KW-1185">Reference proteome</keyword>
<reference evidence="7 8" key="1">
    <citation type="submission" date="2020-08" db="EMBL/GenBank/DDBJ databases">
        <title>Genomic Encyclopedia of Type Strains, Phase IV (KMG-IV): sequencing the most valuable type-strain genomes for metagenomic binning, comparative biology and taxonomic classification.</title>
        <authorList>
            <person name="Goeker M."/>
        </authorList>
    </citation>
    <scope>NUCLEOTIDE SEQUENCE [LARGE SCALE GENOMIC DNA]</scope>
    <source>
        <strain evidence="7 8">DSM 16268</strain>
    </source>
</reference>
<comment type="caution">
    <text evidence="7">The sequence shown here is derived from an EMBL/GenBank/DDBJ whole genome shotgun (WGS) entry which is preliminary data.</text>
</comment>
<accession>A0A7W9CTK1</accession>
<feature type="region of interest" description="Disordered" evidence="5">
    <location>
        <begin position="167"/>
        <end position="234"/>
    </location>
</feature>
<name>A0A7W9CTK1_9HYPH</name>
<sequence length="234" mass="24644">MPVTILDGIVLVVVLISAMLAMVRGFVREVLSLASWLAAAAAAFFFHKPIVPLIEPYIENRNIATIAAAAAIFFVVLLVASYIAMRIADFVVDSRVGLVDRSLGFVFGAVRGILLLVIALEFFTWLVPNPPAWVANAMTRPYLDTLGDRLIAALPEDIESSIVERLRGGEEAAPPADAPADAPDQPLPPVETPPPSDRQGLDDLINNDGGTSVGGGVWGNQPAAPATGGGQTNP</sequence>
<keyword evidence="2 6" id="KW-0812">Transmembrane</keyword>
<comment type="subcellular location">
    <subcellularLocation>
        <location evidence="1">Membrane</location>
        <topology evidence="1">Multi-pass membrane protein</topology>
    </subcellularLocation>
</comment>
<feature type="transmembrane region" description="Helical" evidence="6">
    <location>
        <begin position="63"/>
        <end position="84"/>
    </location>
</feature>
<feature type="transmembrane region" description="Helical" evidence="6">
    <location>
        <begin position="105"/>
        <end position="127"/>
    </location>
</feature>
<evidence type="ECO:0000256" key="2">
    <source>
        <dbReference type="ARBA" id="ARBA00022692"/>
    </source>
</evidence>
<keyword evidence="4 6" id="KW-0472">Membrane</keyword>
<dbReference type="GO" id="GO:0009403">
    <property type="term" value="P:toxin biosynthetic process"/>
    <property type="evidence" value="ECO:0007669"/>
    <property type="project" value="InterPro"/>
</dbReference>
<dbReference type="Pfam" id="PF02674">
    <property type="entry name" value="Colicin_V"/>
    <property type="match status" value="1"/>
</dbReference>
<keyword evidence="3 6" id="KW-1133">Transmembrane helix</keyword>
<evidence type="ECO:0000256" key="1">
    <source>
        <dbReference type="ARBA" id="ARBA00004141"/>
    </source>
</evidence>
<organism evidence="7 8">
    <name type="scientific">Prosthecomicrobium pneumaticum</name>
    <dbReference type="NCBI Taxonomy" id="81895"/>
    <lineage>
        <taxon>Bacteria</taxon>
        <taxon>Pseudomonadati</taxon>
        <taxon>Pseudomonadota</taxon>
        <taxon>Alphaproteobacteria</taxon>
        <taxon>Hyphomicrobiales</taxon>
        <taxon>Kaistiaceae</taxon>
        <taxon>Prosthecomicrobium</taxon>
    </lineage>
</organism>
<feature type="compositionally biased region" description="Low complexity" evidence="5">
    <location>
        <begin position="172"/>
        <end position="184"/>
    </location>
</feature>
<evidence type="ECO:0000313" key="7">
    <source>
        <dbReference type="EMBL" id="MBB5751396.1"/>
    </source>
</evidence>
<evidence type="ECO:0000256" key="3">
    <source>
        <dbReference type="ARBA" id="ARBA00022989"/>
    </source>
</evidence>
<feature type="transmembrane region" description="Helical" evidence="6">
    <location>
        <begin position="30"/>
        <end position="51"/>
    </location>
</feature>
<dbReference type="RefSeq" id="WP_183852026.1">
    <property type="nucleotide sequence ID" value="NZ_JACHOO010000001.1"/>
</dbReference>
<dbReference type="GO" id="GO:0016020">
    <property type="term" value="C:membrane"/>
    <property type="evidence" value="ECO:0007669"/>
    <property type="project" value="UniProtKB-SubCell"/>
</dbReference>
<dbReference type="PANTHER" id="PTHR36926">
    <property type="entry name" value="COLICIN V PRODUCTION PROTEIN"/>
    <property type="match status" value="1"/>
</dbReference>
<evidence type="ECO:0000313" key="8">
    <source>
        <dbReference type="Proteomes" id="UP000523821"/>
    </source>
</evidence>
<protein>
    <submittedName>
        <fullName evidence="7">Membrane protein required for colicin V production</fullName>
    </submittedName>
</protein>
<feature type="transmembrane region" description="Helical" evidence="6">
    <location>
        <begin position="6"/>
        <end position="23"/>
    </location>
</feature>
<dbReference type="Proteomes" id="UP000523821">
    <property type="component" value="Unassembled WGS sequence"/>
</dbReference>
<proteinExistence type="predicted"/>
<dbReference type="InterPro" id="IPR052719">
    <property type="entry name" value="CvpA-like"/>
</dbReference>
<evidence type="ECO:0000256" key="4">
    <source>
        <dbReference type="ARBA" id="ARBA00023136"/>
    </source>
</evidence>
<dbReference type="AlphaFoldDB" id="A0A7W9CTK1"/>
<evidence type="ECO:0000256" key="5">
    <source>
        <dbReference type="SAM" id="MobiDB-lite"/>
    </source>
</evidence>
<feature type="compositionally biased region" description="Pro residues" evidence="5">
    <location>
        <begin position="185"/>
        <end position="196"/>
    </location>
</feature>
<dbReference type="PANTHER" id="PTHR36926:SF1">
    <property type="entry name" value="COLICIN V PRODUCTION PROTEIN"/>
    <property type="match status" value="1"/>
</dbReference>